<gene>
    <name evidence="1" type="ORF">B296_00033205</name>
</gene>
<proteinExistence type="predicted"/>
<dbReference type="Proteomes" id="UP000287651">
    <property type="component" value="Unassembled WGS sequence"/>
</dbReference>
<dbReference type="AlphaFoldDB" id="A0A426XJA1"/>
<evidence type="ECO:0000313" key="2">
    <source>
        <dbReference type="Proteomes" id="UP000287651"/>
    </source>
</evidence>
<reference evidence="1 2" key="1">
    <citation type="journal article" date="2014" name="Agronomy (Basel)">
        <title>A Draft Genome Sequence for Ensete ventricosum, the Drought-Tolerant Tree Against Hunger.</title>
        <authorList>
            <person name="Harrison J."/>
            <person name="Moore K.A."/>
            <person name="Paszkiewicz K."/>
            <person name="Jones T."/>
            <person name="Grant M."/>
            <person name="Ambacheew D."/>
            <person name="Muzemil S."/>
            <person name="Studholme D.J."/>
        </authorList>
    </citation>
    <scope>NUCLEOTIDE SEQUENCE [LARGE SCALE GENOMIC DNA]</scope>
</reference>
<dbReference type="EMBL" id="AMZH03020090">
    <property type="protein sequence ID" value="RRT39537.1"/>
    <property type="molecule type" value="Genomic_DNA"/>
</dbReference>
<protein>
    <submittedName>
        <fullName evidence="1">Uncharacterized protein</fullName>
    </submittedName>
</protein>
<organism evidence="1 2">
    <name type="scientific">Ensete ventricosum</name>
    <name type="common">Abyssinian banana</name>
    <name type="synonym">Musa ensete</name>
    <dbReference type="NCBI Taxonomy" id="4639"/>
    <lineage>
        <taxon>Eukaryota</taxon>
        <taxon>Viridiplantae</taxon>
        <taxon>Streptophyta</taxon>
        <taxon>Embryophyta</taxon>
        <taxon>Tracheophyta</taxon>
        <taxon>Spermatophyta</taxon>
        <taxon>Magnoliopsida</taxon>
        <taxon>Liliopsida</taxon>
        <taxon>Zingiberales</taxon>
        <taxon>Musaceae</taxon>
        <taxon>Ensete</taxon>
    </lineage>
</organism>
<comment type="caution">
    <text evidence="1">The sequence shown here is derived from an EMBL/GenBank/DDBJ whole genome shotgun (WGS) entry which is preliminary data.</text>
</comment>
<name>A0A426XJA1_ENSVE</name>
<evidence type="ECO:0000313" key="1">
    <source>
        <dbReference type="EMBL" id="RRT39537.1"/>
    </source>
</evidence>
<accession>A0A426XJA1</accession>
<sequence>MQSTLLLQVDELLSLGINVTIYNGQVRTAHNHSLVTCYHLGDPQKKPIQTFTFEILVPVDQPCISLQMIAAITHSPAVSS</sequence>